<feature type="transmembrane region" description="Helical" evidence="6">
    <location>
        <begin position="323"/>
        <end position="342"/>
    </location>
</feature>
<evidence type="ECO:0000313" key="7">
    <source>
        <dbReference type="EMBL" id="HEC79095.1"/>
    </source>
</evidence>
<dbReference type="PANTHER" id="PTHR30250">
    <property type="entry name" value="PST FAMILY PREDICTED COLANIC ACID TRANSPORTER"/>
    <property type="match status" value="1"/>
</dbReference>
<feature type="transmembrane region" description="Helical" evidence="6">
    <location>
        <begin position="218"/>
        <end position="240"/>
    </location>
</feature>
<evidence type="ECO:0008006" key="9">
    <source>
        <dbReference type="Google" id="ProtNLM"/>
    </source>
</evidence>
<name>A0A9C9ENB4_UNCW3</name>
<evidence type="ECO:0000313" key="8">
    <source>
        <dbReference type="Proteomes" id="UP000885826"/>
    </source>
</evidence>
<feature type="transmembrane region" description="Helical" evidence="6">
    <location>
        <begin position="291"/>
        <end position="311"/>
    </location>
</feature>
<keyword evidence="5 6" id="KW-0472">Membrane</keyword>
<feature type="transmembrane region" description="Helical" evidence="6">
    <location>
        <begin position="115"/>
        <end position="132"/>
    </location>
</feature>
<dbReference type="Proteomes" id="UP000885826">
    <property type="component" value="Unassembled WGS sequence"/>
</dbReference>
<proteinExistence type="predicted"/>
<reference evidence="7" key="1">
    <citation type="journal article" date="2020" name="mSystems">
        <title>Genome- and Community-Level Interaction Insights into Carbon Utilization and Element Cycling Functions of Hydrothermarchaeota in Hydrothermal Sediment.</title>
        <authorList>
            <person name="Zhou Z."/>
            <person name="Liu Y."/>
            <person name="Xu W."/>
            <person name="Pan J."/>
            <person name="Luo Z.H."/>
            <person name="Li M."/>
        </authorList>
    </citation>
    <scope>NUCLEOTIDE SEQUENCE</scope>
    <source>
        <strain evidence="7">HyVt-388</strain>
    </source>
</reference>
<evidence type="ECO:0000256" key="4">
    <source>
        <dbReference type="ARBA" id="ARBA00022989"/>
    </source>
</evidence>
<feature type="transmembrane region" description="Helical" evidence="6">
    <location>
        <begin position="175"/>
        <end position="197"/>
    </location>
</feature>
<comment type="subcellular location">
    <subcellularLocation>
        <location evidence="1">Cell membrane</location>
        <topology evidence="1">Multi-pass membrane protein</topology>
    </subcellularLocation>
</comment>
<sequence length="432" mass="48496">MSEYFKKTFSVLSTQVLILPLTVLAGIIIARFLGPAGKGSLTLIVLIATTMKLLGGMGMEFANVYYASKERKSLPNIISNNIVVWLFSTTVLICIFILARPFLCTSILKNIHPQIINFAIIVFPFILGYGFVQTLFQGLEKFKEYNILRISEPVTKLTLVVLLIIVFKLNIKGGFIAILLSYVVPVILSIVLIKNYVKYPLSINKKHLVKSIKYGLKGQVGIFFQFFNYRLDMFLVSYYLDIREVGLYALSVVIAEFLWYIPNSISVTLFPKVSAKDTRSANEFTRKVSRTSITIMLMAGSVICLVAPFLIRIFYGERFIESVIPLRILIPGVIAFGMVKILTGHLHGRGKPQYGSIVTVCSLLLTILFDLLLIPRLGITGAALATTFAYLFSFVLTLVFFVNVTGLSLKEILIPDFGSVYLVLRRIFRMKK</sequence>
<feature type="transmembrane region" description="Helical" evidence="6">
    <location>
        <begin position="354"/>
        <end position="374"/>
    </location>
</feature>
<dbReference type="EMBL" id="DRIG01000086">
    <property type="protein sequence ID" value="HEC79095.1"/>
    <property type="molecule type" value="Genomic_DNA"/>
</dbReference>
<keyword evidence="2" id="KW-1003">Cell membrane</keyword>
<feature type="transmembrane region" description="Helical" evidence="6">
    <location>
        <begin position="380"/>
        <end position="402"/>
    </location>
</feature>
<keyword evidence="3 6" id="KW-0812">Transmembrane</keyword>
<feature type="transmembrane region" description="Helical" evidence="6">
    <location>
        <begin position="82"/>
        <end position="103"/>
    </location>
</feature>
<feature type="transmembrane region" description="Helical" evidence="6">
    <location>
        <begin position="40"/>
        <end position="62"/>
    </location>
</feature>
<dbReference type="Pfam" id="PF01943">
    <property type="entry name" value="Polysacc_synt"/>
    <property type="match status" value="1"/>
</dbReference>
<feature type="transmembrane region" description="Helical" evidence="6">
    <location>
        <begin position="246"/>
        <end position="270"/>
    </location>
</feature>
<accession>A0A9C9ENB4</accession>
<evidence type="ECO:0000256" key="1">
    <source>
        <dbReference type="ARBA" id="ARBA00004651"/>
    </source>
</evidence>
<feature type="transmembrane region" description="Helical" evidence="6">
    <location>
        <begin position="153"/>
        <end position="169"/>
    </location>
</feature>
<evidence type="ECO:0000256" key="6">
    <source>
        <dbReference type="SAM" id="Phobius"/>
    </source>
</evidence>
<dbReference type="InterPro" id="IPR050833">
    <property type="entry name" value="Poly_Biosynth_Transport"/>
</dbReference>
<comment type="caution">
    <text evidence="7">The sequence shown here is derived from an EMBL/GenBank/DDBJ whole genome shotgun (WGS) entry which is preliminary data.</text>
</comment>
<dbReference type="InterPro" id="IPR002797">
    <property type="entry name" value="Polysacc_synth"/>
</dbReference>
<evidence type="ECO:0000256" key="2">
    <source>
        <dbReference type="ARBA" id="ARBA00022475"/>
    </source>
</evidence>
<protein>
    <recommendedName>
        <fullName evidence="9">Polysaccharide biosynthesis protein C-terminal domain-containing protein</fullName>
    </recommendedName>
</protein>
<evidence type="ECO:0000256" key="3">
    <source>
        <dbReference type="ARBA" id="ARBA00022692"/>
    </source>
</evidence>
<feature type="transmembrane region" description="Helical" evidence="6">
    <location>
        <begin position="12"/>
        <end position="34"/>
    </location>
</feature>
<dbReference type="PANTHER" id="PTHR30250:SF11">
    <property type="entry name" value="O-ANTIGEN TRANSPORTER-RELATED"/>
    <property type="match status" value="1"/>
</dbReference>
<gene>
    <name evidence="7" type="ORF">ENI34_08155</name>
</gene>
<evidence type="ECO:0000256" key="5">
    <source>
        <dbReference type="ARBA" id="ARBA00023136"/>
    </source>
</evidence>
<dbReference type="GO" id="GO:0005886">
    <property type="term" value="C:plasma membrane"/>
    <property type="evidence" value="ECO:0007669"/>
    <property type="project" value="UniProtKB-SubCell"/>
</dbReference>
<organism evidence="7 8">
    <name type="scientific">candidate division WOR-3 bacterium</name>
    <dbReference type="NCBI Taxonomy" id="2052148"/>
    <lineage>
        <taxon>Bacteria</taxon>
        <taxon>Bacteria division WOR-3</taxon>
    </lineage>
</organism>
<dbReference type="AlphaFoldDB" id="A0A9C9ENB4"/>
<keyword evidence="4 6" id="KW-1133">Transmembrane helix</keyword>